<comment type="caution">
    <text evidence="2">The sequence shown here is derived from an EMBL/GenBank/DDBJ whole genome shotgun (WGS) entry which is preliminary data.</text>
</comment>
<evidence type="ECO:0000256" key="1">
    <source>
        <dbReference type="SAM" id="Phobius"/>
    </source>
</evidence>
<keyword evidence="1" id="KW-0472">Membrane</keyword>
<protein>
    <submittedName>
        <fullName evidence="2">Uncharacterized protein</fullName>
    </submittedName>
</protein>
<evidence type="ECO:0000313" key="2">
    <source>
        <dbReference type="EMBL" id="KAF6233639.1"/>
    </source>
</evidence>
<evidence type="ECO:0000313" key="3">
    <source>
        <dbReference type="Proteomes" id="UP000578531"/>
    </source>
</evidence>
<dbReference type="Proteomes" id="UP000578531">
    <property type="component" value="Unassembled WGS sequence"/>
</dbReference>
<dbReference type="GeneID" id="59289852"/>
<gene>
    <name evidence="2" type="ORF">HO173_008196</name>
</gene>
<feature type="transmembrane region" description="Helical" evidence="1">
    <location>
        <begin position="6"/>
        <end position="28"/>
    </location>
</feature>
<name>A0A8H6L321_9LECA</name>
<accession>A0A8H6L321</accession>
<dbReference type="EMBL" id="JACCJC010000035">
    <property type="protein sequence ID" value="KAF6233639.1"/>
    <property type="molecule type" value="Genomic_DNA"/>
</dbReference>
<keyword evidence="1" id="KW-1133">Transmembrane helix</keyword>
<reference evidence="2 3" key="1">
    <citation type="journal article" date="2020" name="Genomics">
        <title>Complete, high-quality genomes from long-read metagenomic sequencing of two wolf lichen thalli reveals enigmatic genome architecture.</title>
        <authorList>
            <person name="McKenzie S.K."/>
            <person name="Walston R.F."/>
            <person name="Allen J.L."/>
        </authorList>
    </citation>
    <scope>NUCLEOTIDE SEQUENCE [LARGE SCALE GENOMIC DNA]</scope>
    <source>
        <strain evidence="2">WasteWater2</strain>
    </source>
</reference>
<sequence length="82" mass="8692">MSSPVSIMTLASDLLVLGAGVSIAGFVLKGLLAQYKRYIPAPIQATFMAPKAVLKEMMTWSEASDIRGEVALAAVIQVPHYG</sequence>
<dbReference type="AlphaFoldDB" id="A0A8H6L321"/>
<dbReference type="RefSeq" id="XP_037163056.1">
    <property type="nucleotide sequence ID" value="XM_037310096.1"/>
</dbReference>
<organism evidence="2 3">
    <name type="scientific">Letharia columbiana</name>
    <dbReference type="NCBI Taxonomy" id="112416"/>
    <lineage>
        <taxon>Eukaryota</taxon>
        <taxon>Fungi</taxon>
        <taxon>Dikarya</taxon>
        <taxon>Ascomycota</taxon>
        <taxon>Pezizomycotina</taxon>
        <taxon>Lecanoromycetes</taxon>
        <taxon>OSLEUM clade</taxon>
        <taxon>Lecanoromycetidae</taxon>
        <taxon>Lecanorales</taxon>
        <taxon>Lecanorineae</taxon>
        <taxon>Parmeliaceae</taxon>
        <taxon>Letharia</taxon>
    </lineage>
</organism>
<keyword evidence="1" id="KW-0812">Transmembrane</keyword>
<keyword evidence="3" id="KW-1185">Reference proteome</keyword>
<proteinExistence type="predicted"/>